<dbReference type="AlphaFoldDB" id="A0A7X9P3Z1"/>
<comment type="caution">
    <text evidence="2">The sequence shown here is derived from an EMBL/GenBank/DDBJ whole genome shotgun (WGS) entry which is preliminary data.</text>
</comment>
<sequence length="422" mass="47012">MATFQVTSAQTINRATQIIDTLASDALRGRLAGSDGEKLATDYISNEFKKLGLKPAGENGTYFQVMTKYQKVVQNNTLVINKENIASDQFFVDTNLEQIYSKKAKELQVKDIPSGKSLKEFREELLKETAVTMVWIKSDQHKKELATLQFKSANQKHLEDVSSKQAIIWVVPPASALSKFKKVLLDFKQEVKKVEMRNVMAKLEGTAKAKEVVMIGAHHDHIGILDAVQEDSIANGADDNASGVSAVIQIAEYFAKRKRAYARTILFTTFTAEEIGLVGSEYMVSKMSEEELKNIVALINIEMIGKPSANGKRKAYITGYNKSNLGRLMQKNVRAARINFNFFADPYPDLQLFMRSDNAPFAAKGVPAHTVSSTDIDFDSYYHTVNDEIPSLDFQNIVEVTKGIIIGIEPIVSGRVTPSRIR</sequence>
<gene>
    <name evidence="2" type="ORF">HHU12_10635</name>
</gene>
<dbReference type="Gene3D" id="3.40.630.10">
    <property type="entry name" value="Zn peptidases"/>
    <property type="match status" value="2"/>
</dbReference>
<protein>
    <submittedName>
        <fullName evidence="2">M20/M25/M40 family metallo-hydrolase</fullName>
    </submittedName>
</protein>
<reference evidence="2 3" key="1">
    <citation type="submission" date="2020-04" db="EMBL/GenBank/DDBJ databases">
        <title>Flammeovirga sp. SR4, a novel species isolated from seawater.</title>
        <authorList>
            <person name="Wang X."/>
        </authorList>
    </citation>
    <scope>NUCLEOTIDE SEQUENCE [LARGE SCALE GENOMIC DNA]</scope>
    <source>
        <strain evidence="2 3">ATCC 23126</strain>
    </source>
</reference>
<dbReference type="SUPFAM" id="SSF53187">
    <property type="entry name" value="Zn-dependent exopeptidases"/>
    <property type="match status" value="1"/>
</dbReference>
<dbReference type="GO" id="GO:0006508">
    <property type="term" value="P:proteolysis"/>
    <property type="evidence" value="ECO:0007669"/>
    <property type="project" value="InterPro"/>
</dbReference>
<proteinExistence type="predicted"/>
<dbReference type="GO" id="GO:0008235">
    <property type="term" value="F:metalloexopeptidase activity"/>
    <property type="evidence" value="ECO:0007669"/>
    <property type="project" value="InterPro"/>
</dbReference>
<evidence type="ECO:0000313" key="2">
    <source>
        <dbReference type="EMBL" id="NME68414.1"/>
    </source>
</evidence>
<dbReference type="PANTHER" id="PTHR12147">
    <property type="entry name" value="METALLOPEPTIDASE M28 FAMILY MEMBER"/>
    <property type="match status" value="1"/>
</dbReference>
<dbReference type="Proteomes" id="UP000576082">
    <property type="component" value="Unassembled WGS sequence"/>
</dbReference>
<evidence type="ECO:0000259" key="1">
    <source>
        <dbReference type="Pfam" id="PF04389"/>
    </source>
</evidence>
<dbReference type="EMBL" id="JABANE010000023">
    <property type="protein sequence ID" value="NME68414.1"/>
    <property type="molecule type" value="Genomic_DNA"/>
</dbReference>
<evidence type="ECO:0000313" key="3">
    <source>
        <dbReference type="Proteomes" id="UP000576082"/>
    </source>
</evidence>
<feature type="domain" description="Peptidase M28" evidence="1">
    <location>
        <begin position="198"/>
        <end position="402"/>
    </location>
</feature>
<dbReference type="Pfam" id="PF04389">
    <property type="entry name" value="Peptidase_M28"/>
    <property type="match status" value="1"/>
</dbReference>
<accession>A0A7X9P3Z1</accession>
<name>A0A7X9P3Z1_9BACT</name>
<dbReference type="InterPro" id="IPR045175">
    <property type="entry name" value="M28_fam"/>
</dbReference>
<dbReference type="PANTHER" id="PTHR12147:SF26">
    <property type="entry name" value="PEPTIDASE M28 DOMAIN-CONTAINING PROTEIN"/>
    <property type="match status" value="1"/>
</dbReference>
<organism evidence="2 3">
    <name type="scientific">Flammeovirga aprica JL-4</name>
    <dbReference type="NCBI Taxonomy" id="694437"/>
    <lineage>
        <taxon>Bacteria</taxon>
        <taxon>Pseudomonadati</taxon>
        <taxon>Bacteroidota</taxon>
        <taxon>Cytophagia</taxon>
        <taxon>Cytophagales</taxon>
        <taxon>Flammeovirgaceae</taxon>
        <taxon>Flammeovirga</taxon>
    </lineage>
</organism>
<dbReference type="InterPro" id="IPR007484">
    <property type="entry name" value="Peptidase_M28"/>
</dbReference>
<keyword evidence="2" id="KW-0378">Hydrolase</keyword>
<keyword evidence="3" id="KW-1185">Reference proteome</keyword>